<proteinExistence type="predicted"/>
<reference evidence="1 2" key="1">
    <citation type="submission" date="2015-12" db="EMBL/GenBank/DDBJ databases">
        <authorList>
            <person name="Shamseldin A."/>
            <person name="Moawad H."/>
            <person name="Abd El-Rahim W.M."/>
            <person name="Sadowsky M.J."/>
        </authorList>
    </citation>
    <scope>NUCLEOTIDE SEQUENCE [LARGE SCALE GENOMIC DNA]</scope>
    <source>
        <strain evidence="1 2">JC234</strain>
    </source>
</reference>
<comment type="caution">
    <text evidence="1">The sequence shown here is derived from an EMBL/GenBank/DDBJ whole genome shotgun (WGS) entry which is preliminary data.</text>
</comment>
<dbReference type="EMBL" id="LQZT01000048">
    <property type="protein sequence ID" value="OCW56001.1"/>
    <property type="molecule type" value="Genomic_DNA"/>
</dbReference>
<keyword evidence="2" id="KW-1185">Reference proteome</keyword>
<dbReference type="STRING" id="1480615.AWJ14_12340"/>
<dbReference type="Proteomes" id="UP000094795">
    <property type="component" value="Unassembled WGS sequence"/>
</dbReference>
<dbReference type="AlphaFoldDB" id="A0A1C1YR08"/>
<evidence type="ECO:0000313" key="1">
    <source>
        <dbReference type="EMBL" id="OCW56001.1"/>
    </source>
</evidence>
<gene>
    <name evidence="1" type="ORF">AWJ14_12340</name>
</gene>
<protein>
    <submittedName>
        <fullName evidence="1">Uncharacterized protein</fullName>
    </submittedName>
</protein>
<organism evidence="1 2">
    <name type="scientific">Hoeflea olei</name>
    <dbReference type="NCBI Taxonomy" id="1480615"/>
    <lineage>
        <taxon>Bacteria</taxon>
        <taxon>Pseudomonadati</taxon>
        <taxon>Pseudomonadota</taxon>
        <taxon>Alphaproteobacteria</taxon>
        <taxon>Hyphomicrobiales</taxon>
        <taxon>Rhizobiaceae</taxon>
        <taxon>Hoeflea</taxon>
    </lineage>
</organism>
<accession>A0A1C1YR08</accession>
<name>A0A1C1YR08_9HYPH</name>
<evidence type="ECO:0000313" key="2">
    <source>
        <dbReference type="Proteomes" id="UP000094795"/>
    </source>
</evidence>
<sequence length="189" mass="19701">MVLGDRIEHRAIAGVAGDVERRGDDAAQLDEDAAFVLPALAAQRVETVDKGFAAKAAGGFVVEGHEGLLHAGNPGVGGDHRDIGFLQLLDDAAHGLAAPGGQQHAVDAAVELRLQRLQLFAGVIGAEDVEGDGIAVLGLDALRLLLLAERHSVEIDVVRVPPDDGDLVVLGRDRSCGQPQRGESRASHK</sequence>